<reference evidence="4" key="1">
    <citation type="submission" date="2017-10" db="EMBL/GenBank/DDBJ databases">
        <authorList>
            <person name="Toshchakov S.V."/>
            <person name="Goeva M.A."/>
        </authorList>
    </citation>
    <scope>NUCLEOTIDE SEQUENCE [LARGE SCALE GENOMIC DNA]</scope>
    <source>
        <strain evidence="4">JR1/69-1-13</strain>
    </source>
</reference>
<feature type="region of interest" description="Disordered" evidence="1">
    <location>
        <begin position="528"/>
        <end position="576"/>
    </location>
</feature>
<comment type="caution">
    <text evidence="3">The sequence shown here is derived from an EMBL/GenBank/DDBJ whole genome shotgun (WGS) entry which is preliminary data.</text>
</comment>
<evidence type="ECO:0000256" key="1">
    <source>
        <dbReference type="SAM" id="MobiDB-lite"/>
    </source>
</evidence>
<evidence type="ECO:0000259" key="2">
    <source>
        <dbReference type="Pfam" id="PF08751"/>
    </source>
</evidence>
<proteinExistence type="predicted"/>
<dbReference type="SUPFAM" id="SSF55464">
    <property type="entry name" value="Origin of replication-binding domain, RBD-like"/>
    <property type="match status" value="1"/>
</dbReference>
<dbReference type="OrthoDB" id="1826980at2"/>
<evidence type="ECO:0000313" key="4">
    <source>
        <dbReference type="Proteomes" id="UP000245048"/>
    </source>
</evidence>
<dbReference type="EMBL" id="PDOA01000025">
    <property type="protein sequence ID" value="PWC26740.1"/>
    <property type="molecule type" value="Genomic_DNA"/>
</dbReference>
<organism evidence="3 4">
    <name type="scientific">Teichococcus aestuarii</name>
    <dbReference type="NCBI Taxonomy" id="568898"/>
    <lineage>
        <taxon>Bacteria</taxon>
        <taxon>Pseudomonadati</taxon>
        <taxon>Pseudomonadota</taxon>
        <taxon>Alphaproteobacteria</taxon>
        <taxon>Acetobacterales</taxon>
        <taxon>Roseomonadaceae</taxon>
        <taxon>Roseomonas</taxon>
    </lineage>
</organism>
<sequence length="748" mass="81836">MMTFRAGAPGGVAQAAAYTAHLLERTVDPGQQALADYYGRESPLEPAQAEGMGSTPRPSPVMAPEVARALGIDASRPLTAGELGNLLGGLRADSGAMPGHQRDLRVYRDRSGQTDTPGERSRIAWIDLTFSAPKSVSVAWMAATTEAERQSIYQAHKDAVREALGYVEQEVARATFGHGRSGKAEEMGRLGFVSIDHFTSRPTVEISRADPTTGVQATEIYSVPVAGDPQLHTHTIVPNLVLTRSGRAMSIDTTRIAGRVHEFGAVYQALLGRNLRRLGMAVELEERTQALRLAAIPEEICRAFSKRTVNGERSAEEWARRHGYSAEAWAGMRPEQRIAMLKAAIKEGRFGKGDDLADLAAWRAQIAELGWQYSGTAVRMGPPAPERSQQQRVDDALDGAAPVLEGMLAQRAVVTGSDLRLAAARGLIAGGMETLDDLSSVTRAMARDGVRQDGQLTSLLFRPGASSRPERVRVTTALHRDQEAELIALARTAQAQPDAPLAPARLAQAAAARGTPLTNEQRHAAEALGAGQNSPWSSAVPGSARPPSWRHWWRGGATRGARSGAPRWPGGRPMRCRRPASAARAPWRWSRCWTGCSGGRRISARAQWWRWTSWARSAQGRCCSCCASRRNSGSNWWRWAMTGNARRSRPGRPSSCCGRRWVDRRSRRCCPRCGRRPSASARSSACSARAASARRWRPSEPKDRRSWCRVAMRRRCDAPRRCGASAWRPMPGIRATALRCRRRPTRTL</sequence>
<keyword evidence="4" id="KW-1185">Reference proteome</keyword>
<feature type="domain" description="TrwC relaxase" evidence="2">
    <location>
        <begin position="31"/>
        <end position="368"/>
    </location>
</feature>
<dbReference type="Pfam" id="PF08751">
    <property type="entry name" value="TrwC"/>
    <property type="match status" value="1"/>
</dbReference>
<dbReference type="NCBIfam" id="NF041492">
    <property type="entry name" value="MobF"/>
    <property type="match status" value="1"/>
</dbReference>
<accession>A0A2U1UYL6</accession>
<dbReference type="AlphaFoldDB" id="A0A2U1UYL6"/>
<dbReference type="Proteomes" id="UP000245048">
    <property type="component" value="Unassembled WGS sequence"/>
</dbReference>
<name>A0A2U1UYL6_9PROT</name>
<gene>
    <name evidence="3" type="ORF">CR165_21430</name>
</gene>
<protein>
    <recommendedName>
        <fullName evidence="2">TrwC relaxase domain-containing protein</fullName>
    </recommendedName>
</protein>
<evidence type="ECO:0000313" key="3">
    <source>
        <dbReference type="EMBL" id="PWC26740.1"/>
    </source>
</evidence>
<feature type="compositionally biased region" description="Low complexity" evidence="1">
    <location>
        <begin position="554"/>
        <end position="565"/>
    </location>
</feature>
<dbReference type="InterPro" id="IPR014862">
    <property type="entry name" value="TrwC"/>
</dbReference>